<evidence type="ECO:0000313" key="3">
    <source>
        <dbReference type="EMBL" id="PWN59075.1"/>
    </source>
</evidence>
<dbReference type="InterPro" id="IPR050266">
    <property type="entry name" value="AB_hydrolase_sf"/>
</dbReference>
<comment type="caution">
    <text evidence="3">The sequence shown here is derived from an EMBL/GenBank/DDBJ whole genome shotgun (WGS) entry which is preliminary data.</text>
</comment>
<dbReference type="SUPFAM" id="SSF53474">
    <property type="entry name" value="alpha/beta-Hydrolases"/>
    <property type="match status" value="1"/>
</dbReference>
<dbReference type="InterPro" id="IPR029058">
    <property type="entry name" value="AB_hydrolase_fold"/>
</dbReference>
<dbReference type="InterPro" id="IPR000073">
    <property type="entry name" value="AB_hydrolase_1"/>
</dbReference>
<keyword evidence="1 3" id="KW-0378">Hydrolase</keyword>
<proteinExistence type="predicted"/>
<sequence>MKKFTFLLIIMLFFLAVCNIFGQETAYPFEVKKTGKGTQALLFIPGFASSGDVWNETTAKFEKNFTCYTLTMAGFAGTKPQADASFKDWEKAIATYIKTHKIDKPIIIGHSMGGGLALAIAADYPELVGKIVIVDTLPCLAALSDPNFTSKENNDCTSTIEKLTAMNDEQFLKMQTQTIPRLLADPSMQETVIGWSMKSDRKTFAKMYCDFSNTDLRDKIKNVQCPSLILLESFFVNLKPSIEEQYKNLKNTNMQYASKGLHFIMYDDKDWYFNQLTHFLSAK</sequence>
<dbReference type="Gene3D" id="3.40.50.1820">
    <property type="entry name" value="alpha/beta hydrolase"/>
    <property type="match status" value="1"/>
</dbReference>
<dbReference type="Proteomes" id="UP000236413">
    <property type="component" value="Unassembled WGS sequence"/>
</dbReference>
<accession>A0A316WCB3</accession>
<feature type="domain" description="AB hydrolase-1" evidence="2">
    <location>
        <begin position="40"/>
        <end position="143"/>
    </location>
</feature>
<dbReference type="PANTHER" id="PTHR43798:SF31">
    <property type="entry name" value="AB HYDROLASE SUPERFAMILY PROTEIN YCLE"/>
    <property type="match status" value="1"/>
</dbReference>
<dbReference type="GO" id="GO:0016020">
    <property type="term" value="C:membrane"/>
    <property type="evidence" value="ECO:0007669"/>
    <property type="project" value="TreeGrafter"/>
</dbReference>
<dbReference type="RefSeq" id="WP_109739076.1">
    <property type="nucleotide sequence ID" value="NZ_PPEG02000009.1"/>
</dbReference>
<evidence type="ECO:0000313" key="4">
    <source>
        <dbReference type="Proteomes" id="UP000236413"/>
    </source>
</evidence>
<organism evidence="3 4">
    <name type="scientific">Chryseobacterium viscerum</name>
    <dbReference type="NCBI Taxonomy" id="1037377"/>
    <lineage>
        <taxon>Bacteria</taxon>
        <taxon>Pseudomonadati</taxon>
        <taxon>Bacteroidota</taxon>
        <taxon>Flavobacteriia</taxon>
        <taxon>Flavobacteriales</taxon>
        <taxon>Weeksellaceae</taxon>
        <taxon>Chryseobacterium group</taxon>
        <taxon>Chryseobacterium</taxon>
    </lineage>
</organism>
<dbReference type="AlphaFoldDB" id="A0A316WCB3"/>
<dbReference type="Pfam" id="PF00561">
    <property type="entry name" value="Abhydrolase_1"/>
    <property type="match status" value="1"/>
</dbReference>
<name>A0A316WCB3_9FLAO</name>
<dbReference type="EMBL" id="PPEG02000009">
    <property type="protein sequence ID" value="PWN59075.1"/>
    <property type="molecule type" value="Genomic_DNA"/>
</dbReference>
<evidence type="ECO:0000256" key="1">
    <source>
        <dbReference type="ARBA" id="ARBA00022801"/>
    </source>
</evidence>
<evidence type="ECO:0000259" key="2">
    <source>
        <dbReference type="Pfam" id="PF00561"/>
    </source>
</evidence>
<reference evidence="3 4" key="1">
    <citation type="submission" date="2018-04" db="EMBL/GenBank/DDBJ databases">
        <title>Chryseobacterium oncorhynchi 701B-08T from rainbow trout, and Chryseobacterium viscerum 687B-08T from diseased fish.</title>
        <authorList>
            <person name="Jeong J.-J."/>
            <person name="Lee Y.J."/>
            <person name="Pathiraja D."/>
            <person name="Park B."/>
            <person name="Choi I.-G."/>
            <person name="Kim K.D."/>
        </authorList>
    </citation>
    <scope>NUCLEOTIDE SEQUENCE [LARGE SCALE GENOMIC DNA]</scope>
    <source>
        <strain evidence="3 4">687B-08</strain>
    </source>
</reference>
<dbReference type="GO" id="GO:0016787">
    <property type="term" value="F:hydrolase activity"/>
    <property type="evidence" value="ECO:0007669"/>
    <property type="project" value="UniProtKB-KW"/>
</dbReference>
<dbReference type="PANTHER" id="PTHR43798">
    <property type="entry name" value="MONOACYLGLYCEROL LIPASE"/>
    <property type="match status" value="1"/>
</dbReference>
<dbReference type="PRINTS" id="PR00111">
    <property type="entry name" value="ABHYDROLASE"/>
</dbReference>
<protein>
    <submittedName>
        <fullName evidence="3">Alpha/beta hydrolase</fullName>
    </submittedName>
</protein>
<gene>
    <name evidence="3" type="ORF">C1634_020965</name>
</gene>